<evidence type="ECO:0000313" key="8">
    <source>
        <dbReference type="EMBL" id="GIU44055.1"/>
    </source>
</evidence>
<dbReference type="EMBL" id="BPFB01000008">
    <property type="protein sequence ID" value="GIU44055.1"/>
    <property type="molecule type" value="Genomic_DNA"/>
</dbReference>
<evidence type="ECO:0000256" key="5">
    <source>
        <dbReference type="ARBA" id="ARBA00023136"/>
    </source>
</evidence>
<evidence type="ECO:0000256" key="1">
    <source>
        <dbReference type="ARBA" id="ARBA00004651"/>
    </source>
</evidence>
<dbReference type="SUPFAM" id="SSF81342">
    <property type="entry name" value="Transmembrane di-heme cytochromes"/>
    <property type="match status" value="1"/>
</dbReference>
<keyword evidence="9" id="KW-1185">Reference proteome</keyword>
<accession>A0ABQ4P978</accession>
<dbReference type="InterPro" id="IPR051542">
    <property type="entry name" value="Hydrogenase_cytochrome"/>
</dbReference>
<feature type="transmembrane region" description="Helical" evidence="6">
    <location>
        <begin position="49"/>
        <end position="67"/>
    </location>
</feature>
<evidence type="ECO:0000256" key="2">
    <source>
        <dbReference type="ARBA" id="ARBA00022475"/>
    </source>
</evidence>
<keyword evidence="2" id="KW-1003">Cell membrane</keyword>
<feature type="transmembrane region" description="Helical" evidence="6">
    <location>
        <begin position="151"/>
        <end position="172"/>
    </location>
</feature>
<evidence type="ECO:0000256" key="4">
    <source>
        <dbReference type="ARBA" id="ARBA00022989"/>
    </source>
</evidence>
<dbReference type="Pfam" id="PF01292">
    <property type="entry name" value="Ni_hydr_CYTB"/>
    <property type="match status" value="1"/>
</dbReference>
<dbReference type="InterPro" id="IPR011577">
    <property type="entry name" value="Cyt_b561_bac/Ni-Hgenase"/>
</dbReference>
<dbReference type="PANTHER" id="PTHR30485:SF2">
    <property type="entry name" value="BLL0597 PROTEIN"/>
    <property type="match status" value="1"/>
</dbReference>
<evidence type="ECO:0000256" key="6">
    <source>
        <dbReference type="SAM" id="Phobius"/>
    </source>
</evidence>
<reference evidence="8 9" key="1">
    <citation type="submission" date="2021-05" db="EMBL/GenBank/DDBJ databases">
        <title>Molecular characterization for Shewanella algae harboring chromosomal blaOXA-55-like strains isolated from clinical and environment sample.</title>
        <authorList>
            <person name="Ohama Y."/>
            <person name="Aoki K."/>
            <person name="Harada S."/>
            <person name="Moriya K."/>
            <person name="Ishii Y."/>
            <person name="Tateda K."/>
        </authorList>
    </citation>
    <scope>NUCLEOTIDE SEQUENCE [LARGE SCALE GENOMIC DNA]</scope>
    <source>
        <strain evidence="8 9">LMG 23746</strain>
    </source>
</reference>
<dbReference type="PANTHER" id="PTHR30485">
    <property type="entry name" value="NI/FE-HYDROGENASE 1 B-TYPE CYTOCHROME SUBUNIT"/>
    <property type="match status" value="1"/>
</dbReference>
<evidence type="ECO:0000259" key="7">
    <source>
        <dbReference type="Pfam" id="PF01292"/>
    </source>
</evidence>
<gene>
    <name evidence="8" type="ORF">TUM4630_08790</name>
</gene>
<evidence type="ECO:0000256" key="3">
    <source>
        <dbReference type="ARBA" id="ARBA00022692"/>
    </source>
</evidence>
<organism evidence="8 9">
    <name type="scientific">Shewanella algidipiscicola</name>
    <dbReference type="NCBI Taxonomy" id="614070"/>
    <lineage>
        <taxon>Bacteria</taxon>
        <taxon>Pseudomonadati</taxon>
        <taxon>Pseudomonadota</taxon>
        <taxon>Gammaproteobacteria</taxon>
        <taxon>Alteromonadales</taxon>
        <taxon>Shewanellaceae</taxon>
        <taxon>Shewanella</taxon>
    </lineage>
</organism>
<evidence type="ECO:0000313" key="9">
    <source>
        <dbReference type="Proteomes" id="UP000761574"/>
    </source>
</evidence>
<protein>
    <submittedName>
        <fullName evidence="8">Cytochrome b561</fullName>
    </submittedName>
</protein>
<feature type="transmembrane region" description="Helical" evidence="6">
    <location>
        <begin position="101"/>
        <end position="123"/>
    </location>
</feature>
<feature type="transmembrane region" description="Helical" evidence="6">
    <location>
        <begin position="21"/>
        <end position="37"/>
    </location>
</feature>
<dbReference type="Proteomes" id="UP000761574">
    <property type="component" value="Unassembled WGS sequence"/>
</dbReference>
<feature type="domain" description="Cytochrome b561 bacterial/Ni-hydrogenase" evidence="7">
    <location>
        <begin position="16"/>
        <end position="184"/>
    </location>
</feature>
<dbReference type="Gene3D" id="1.20.950.20">
    <property type="entry name" value="Transmembrane di-heme cytochromes, Chain C"/>
    <property type="match status" value="1"/>
</dbReference>
<dbReference type="RefSeq" id="WP_119978828.1">
    <property type="nucleotide sequence ID" value="NZ_BPFB01000008.1"/>
</dbReference>
<comment type="subcellular location">
    <subcellularLocation>
        <location evidence="1">Cell membrane</location>
        <topology evidence="1">Multi-pass membrane protein</topology>
    </subcellularLocation>
</comment>
<keyword evidence="3 6" id="KW-0812">Transmembrane</keyword>
<dbReference type="InterPro" id="IPR016174">
    <property type="entry name" value="Di-haem_cyt_TM"/>
</dbReference>
<feature type="transmembrane region" description="Helical" evidence="6">
    <location>
        <begin position="202"/>
        <end position="221"/>
    </location>
</feature>
<sequence>MSSKLSSVDNKIKLKVWDLPTRIFHWGTIGLLGALWWSADVGEMQWHQIFAYSLMVLIIFRVLWGFIGSDTARFSHFVKPPKQVIGYLKQPTKATLGHNPLGGYMVVTMMVILLVQLGSGLFATDEVFTEGPLYRYVSSDLSSALTWLHKMNFNVLLALAAMHILAVIVHGFKGDKLVGAMITGYKYVTKDMVAELRFRSNFVALILVGILMGLVVNYLILPLTVML</sequence>
<name>A0ABQ4P978_9GAMM</name>
<keyword evidence="5 6" id="KW-0472">Membrane</keyword>
<keyword evidence="4 6" id="KW-1133">Transmembrane helix</keyword>
<comment type="caution">
    <text evidence="8">The sequence shown here is derived from an EMBL/GenBank/DDBJ whole genome shotgun (WGS) entry which is preliminary data.</text>
</comment>
<proteinExistence type="predicted"/>